<evidence type="ECO:0008006" key="5">
    <source>
        <dbReference type="Google" id="ProtNLM"/>
    </source>
</evidence>
<feature type="transmembrane region" description="Helical" evidence="2">
    <location>
        <begin position="114"/>
        <end position="131"/>
    </location>
</feature>
<dbReference type="EMBL" id="BRYB01004202">
    <property type="protein sequence ID" value="GMI27324.1"/>
    <property type="molecule type" value="Genomic_DNA"/>
</dbReference>
<keyword evidence="4" id="KW-1185">Reference proteome</keyword>
<reference evidence="3 4" key="1">
    <citation type="journal article" date="2023" name="Commun. Biol.">
        <title>Genome analysis of Parmales, the sister group of diatoms, reveals the evolutionary specialization of diatoms from phago-mixotrophs to photoautotrophs.</title>
        <authorList>
            <person name="Ban H."/>
            <person name="Sato S."/>
            <person name="Yoshikawa S."/>
            <person name="Yamada K."/>
            <person name="Nakamura Y."/>
            <person name="Ichinomiya M."/>
            <person name="Sato N."/>
            <person name="Blanc-Mathieu R."/>
            <person name="Endo H."/>
            <person name="Kuwata A."/>
            <person name="Ogata H."/>
        </authorList>
    </citation>
    <scope>NUCLEOTIDE SEQUENCE [LARGE SCALE GENOMIC DNA]</scope>
</reference>
<feature type="transmembrane region" description="Helical" evidence="2">
    <location>
        <begin position="275"/>
        <end position="293"/>
    </location>
</feature>
<sequence length="468" mass="49380">MVVVGDRAVGDADADSAKPARMGGSDADRAGGGLGIEAVIVPGAAAEAISAALQETREVRFFALASREQLKEMGSPCGGGGGGDEGGWLTVGVGVGALVLVATWAWASIEPADLPATLLACFLVYYLGVALRTGPTLRPGPGPVSPDTDINGFLLFDGYNHVEADERVFRTLSLGIASAARAVRDGDGVCEGGLPLHHLLQNYHLQEPRYQVLGLAAQNYDRPAFHHPPLFAIVAYLWEAELGLPYPLLPVCLSALVPILFVVCNGGVLGLSGKANFWATVSLLLCPTAAFCSQKFWSDTLLPPLMYLAMVSAIAGARARGAVAGLFFAGAGTFLGLALLVKVTALGGIPPLGLCVCVAAYRKKSARGLVVWSACLLLPVAALYGWWIAFFVERTGSADVLSAMWPSEELAGGGDFMVAAGDRHWSFYATLMARIWPASLLAVWKVVRPAMARTLFLWYDSTFPSDLW</sequence>
<evidence type="ECO:0000256" key="2">
    <source>
        <dbReference type="SAM" id="Phobius"/>
    </source>
</evidence>
<organism evidence="3 4">
    <name type="scientific">Tetraparma gracilis</name>
    <dbReference type="NCBI Taxonomy" id="2962635"/>
    <lineage>
        <taxon>Eukaryota</taxon>
        <taxon>Sar</taxon>
        <taxon>Stramenopiles</taxon>
        <taxon>Ochrophyta</taxon>
        <taxon>Bolidophyceae</taxon>
        <taxon>Parmales</taxon>
        <taxon>Triparmaceae</taxon>
        <taxon>Tetraparma</taxon>
    </lineage>
</organism>
<protein>
    <recommendedName>
        <fullName evidence="5">Glycosyltransferase RgtA/B/C/D-like domain-containing protein</fullName>
    </recommendedName>
</protein>
<proteinExistence type="predicted"/>
<feature type="transmembrane region" description="Helical" evidence="2">
    <location>
        <begin position="334"/>
        <end position="361"/>
    </location>
</feature>
<accession>A0ABQ6MJZ8</accession>
<comment type="caution">
    <text evidence="3">The sequence shown here is derived from an EMBL/GenBank/DDBJ whole genome shotgun (WGS) entry which is preliminary data.</text>
</comment>
<keyword evidence="2" id="KW-1133">Transmembrane helix</keyword>
<feature type="transmembrane region" description="Helical" evidence="2">
    <location>
        <begin position="248"/>
        <end position="269"/>
    </location>
</feature>
<keyword evidence="2" id="KW-0812">Transmembrane</keyword>
<feature type="region of interest" description="Disordered" evidence="1">
    <location>
        <begin position="1"/>
        <end position="26"/>
    </location>
</feature>
<evidence type="ECO:0000313" key="3">
    <source>
        <dbReference type="EMBL" id="GMI27324.1"/>
    </source>
</evidence>
<feature type="transmembrane region" description="Helical" evidence="2">
    <location>
        <begin position="368"/>
        <end position="392"/>
    </location>
</feature>
<gene>
    <name evidence="3" type="ORF">TeGR_g955</name>
</gene>
<dbReference type="Proteomes" id="UP001165060">
    <property type="component" value="Unassembled WGS sequence"/>
</dbReference>
<feature type="transmembrane region" description="Helical" evidence="2">
    <location>
        <begin position="88"/>
        <end position="108"/>
    </location>
</feature>
<feature type="transmembrane region" description="Helical" evidence="2">
    <location>
        <begin position="425"/>
        <end position="447"/>
    </location>
</feature>
<name>A0ABQ6MJZ8_9STRA</name>
<evidence type="ECO:0000313" key="4">
    <source>
        <dbReference type="Proteomes" id="UP001165060"/>
    </source>
</evidence>
<evidence type="ECO:0000256" key="1">
    <source>
        <dbReference type="SAM" id="MobiDB-lite"/>
    </source>
</evidence>
<keyword evidence="2" id="KW-0472">Membrane</keyword>